<dbReference type="Gene3D" id="3.90.190.20">
    <property type="entry name" value="Mur ligase, C-terminal domain"/>
    <property type="match status" value="1"/>
</dbReference>
<evidence type="ECO:0000256" key="7">
    <source>
        <dbReference type="PIRSR" id="PIRSR600821-50"/>
    </source>
</evidence>
<dbReference type="GO" id="GO:0006522">
    <property type="term" value="P:alanine metabolic process"/>
    <property type="evidence" value="ECO:0007669"/>
    <property type="project" value="InterPro"/>
</dbReference>
<dbReference type="Pfam" id="PF01168">
    <property type="entry name" value="Ala_racemase_N"/>
    <property type="match status" value="1"/>
</dbReference>
<dbReference type="Pfam" id="PF08245">
    <property type="entry name" value="Mur_ligase_M"/>
    <property type="match status" value="1"/>
</dbReference>
<dbReference type="FunFam" id="3.20.20.10:FF:000002">
    <property type="entry name" value="Alanine racemase"/>
    <property type="match status" value="1"/>
</dbReference>
<protein>
    <submittedName>
        <fullName evidence="11">Alanine racemase</fullName>
    </submittedName>
</protein>
<dbReference type="PANTHER" id="PTHR43024:SF1">
    <property type="entry name" value="UDP-N-ACETYLMURAMOYL-TRIPEPTIDE--D-ALANYL-D-ALANINE LIGASE"/>
    <property type="match status" value="1"/>
</dbReference>
<dbReference type="PRINTS" id="PR00992">
    <property type="entry name" value="ALARACEMASE"/>
</dbReference>
<evidence type="ECO:0000256" key="1">
    <source>
        <dbReference type="ARBA" id="ARBA00001933"/>
    </source>
</evidence>
<dbReference type="InterPro" id="IPR020622">
    <property type="entry name" value="Ala_racemase_pyridoxalP-BS"/>
</dbReference>
<dbReference type="InterPro" id="IPR013221">
    <property type="entry name" value="Mur_ligase_cen"/>
</dbReference>
<dbReference type="SUPFAM" id="SSF53244">
    <property type="entry name" value="MurD-like peptide ligases, peptide-binding domain"/>
    <property type="match status" value="1"/>
</dbReference>
<feature type="modified residue" description="N6-(pyridoxal phosphate)lysine" evidence="7">
    <location>
        <position position="522"/>
    </location>
</feature>
<reference evidence="11 12" key="1">
    <citation type="submission" date="2017-11" db="EMBL/GenBank/DDBJ databases">
        <title>Evolution of Phototrophy in the Chloroflexi Phylum Driven by Horizontal Gene Transfer.</title>
        <authorList>
            <person name="Ward L.M."/>
            <person name="Hemp J."/>
            <person name="Shih P.M."/>
            <person name="Mcglynn S.E."/>
            <person name="Fischer W."/>
        </authorList>
    </citation>
    <scope>NUCLEOTIDE SEQUENCE [LARGE SCALE GENOMIC DNA]</scope>
    <source>
        <strain evidence="11">JP3_13</strain>
    </source>
</reference>
<dbReference type="InterPro" id="IPR004101">
    <property type="entry name" value="Mur_ligase_C"/>
</dbReference>
<dbReference type="InterPro" id="IPR036565">
    <property type="entry name" value="Mur-like_cat_sf"/>
</dbReference>
<keyword evidence="2" id="KW-0436">Ligase</keyword>
<name>A0A2M8PEW1_9CHLR</name>
<organism evidence="11 12">
    <name type="scientific">Candidatus Thermofonsia Clade 1 bacterium</name>
    <dbReference type="NCBI Taxonomy" id="2364210"/>
    <lineage>
        <taxon>Bacteria</taxon>
        <taxon>Bacillati</taxon>
        <taxon>Chloroflexota</taxon>
        <taxon>Candidatus Thermofontia</taxon>
        <taxon>Candidatus Thermofonsia Clade 1</taxon>
    </lineage>
</organism>
<dbReference type="EMBL" id="PGTM01000081">
    <property type="protein sequence ID" value="PJF36092.1"/>
    <property type="molecule type" value="Genomic_DNA"/>
</dbReference>
<dbReference type="PROSITE" id="PS00395">
    <property type="entry name" value="ALANINE_RACEMASE"/>
    <property type="match status" value="1"/>
</dbReference>
<feature type="domain" description="Mur ligase C-terminal" evidence="9">
    <location>
        <begin position="322"/>
        <end position="450"/>
    </location>
</feature>
<feature type="non-terminal residue" evidence="11">
    <location>
        <position position="683"/>
    </location>
</feature>
<gene>
    <name evidence="11" type="primary">alr</name>
    <name evidence="11" type="ORF">CUN49_07275</name>
</gene>
<dbReference type="Pfam" id="PF02875">
    <property type="entry name" value="Mur_ligase_C"/>
    <property type="match status" value="1"/>
</dbReference>
<feature type="domain" description="Alanine racemase N-terminal" evidence="8">
    <location>
        <begin position="495"/>
        <end position="682"/>
    </location>
</feature>
<keyword evidence="6" id="KW-0413">Isomerase</keyword>
<dbReference type="InterPro" id="IPR029066">
    <property type="entry name" value="PLP-binding_barrel"/>
</dbReference>
<dbReference type="Gene3D" id="3.20.20.10">
    <property type="entry name" value="Alanine racemase"/>
    <property type="match status" value="1"/>
</dbReference>
<dbReference type="SUPFAM" id="SSF63418">
    <property type="entry name" value="MurE/MurF N-terminal domain"/>
    <property type="match status" value="1"/>
</dbReference>
<evidence type="ECO:0000256" key="5">
    <source>
        <dbReference type="ARBA" id="ARBA00022898"/>
    </source>
</evidence>
<dbReference type="InterPro" id="IPR000821">
    <property type="entry name" value="Ala_racemase"/>
</dbReference>
<evidence type="ECO:0000313" key="11">
    <source>
        <dbReference type="EMBL" id="PJF36092.1"/>
    </source>
</evidence>
<proteinExistence type="predicted"/>
<dbReference type="InterPro" id="IPR036615">
    <property type="entry name" value="Mur_ligase_C_dom_sf"/>
</dbReference>
<dbReference type="AlphaFoldDB" id="A0A2M8PEW1"/>
<feature type="domain" description="Mur ligase central" evidence="10">
    <location>
        <begin position="121"/>
        <end position="299"/>
    </location>
</feature>
<evidence type="ECO:0000259" key="8">
    <source>
        <dbReference type="Pfam" id="PF01168"/>
    </source>
</evidence>
<keyword evidence="4" id="KW-0067">ATP-binding</keyword>
<dbReference type="GO" id="GO:0005524">
    <property type="term" value="F:ATP binding"/>
    <property type="evidence" value="ECO:0007669"/>
    <property type="project" value="UniProtKB-KW"/>
</dbReference>
<sequence length="683" mass="74078">MINLYDILEAADGQLFGEASAVLFTDFCLDARHAQSGQLFVALRTEQGDGHQFMREAAEKGALGIMCQRPPDFDTDGLTVIVMRDLEAALLNWAHIALKKFGTTVIAVAGGAAATAAREAIAAVLSVRHRVYKGEETSKGKLSLPLALGRLAAEDQFAVLEMPMTQRGEMSDLAAIVKPLVGVVTDLNYGSMERFELSDWLAQEYKALVASLPQNGLAVLNYDDDHIRALCQATAATVLTVGIDRGRVAFGADFTAYNLLLARDKTGFDVRHSGERYLGRWIPLLGAHTLYGVLAALAVGNAYGVSVAEGLQAIKTLQPLPGRLNLLEGINNCMLVDDSFDANLPSTLAVLEWLRDLRTPSQGGRLIFLLGDIGELGKHTIRAHREIGKQAAEVVDVLVTEGDLAAVAGRAALDHGMDRRNVRITYSPEDAAASIASWLQPDDLVVIKGSAASRMERATRALLAKAEDAARLPRYDAQDSERFAQILPRQTWVEVDRSAIAYNVRRIKEIVGADVTVVAVVKANGYGHGAVAVASTALNNGAEYLAVSAIGEAIELREAAIDAPILVFGYTPPNAVRQALRYGLTLTLYDLDLARAYNRIARELDTILRVHVKVDTGLGRMGLLPEQVTPFFRSVRNLRNLEIEGIYTHFASADSSTEYTRAQLQVFENCLAPLRAAGLQFKY</sequence>
<keyword evidence="5 7" id="KW-0663">Pyridoxal phosphate</keyword>
<dbReference type="PANTHER" id="PTHR43024">
    <property type="entry name" value="UDP-N-ACETYLMURAMOYL-TRIPEPTIDE--D-ALANYL-D-ALANINE LIGASE"/>
    <property type="match status" value="1"/>
</dbReference>
<dbReference type="Gene3D" id="3.40.1390.10">
    <property type="entry name" value="MurE/MurF, N-terminal domain"/>
    <property type="match status" value="1"/>
</dbReference>
<evidence type="ECO:0000256" key="6">
    <source>
        <dbReference type="ARBA" id="ARBA00023235"/>
    </source>
</evidence>
<dbReference type="GO" id="GO:0008784">
    <property type="term" value="F:alanine racemase activity"/>
    <property type="evidence" value="ECO:0007669"/>
    <property type="project" value="InterPro"/>
</dbReference>
<evidence type="ECO:0000256" key="3">
    <source>
        <dbReference type="ARBA" id="ARBA00022741"/>
    </source>
</evidence>
<dbReference type="InterPro" id="IPR051046">
    <property type="entry name" value="MurCDEF_CellWall_CoF430Synth"/>
</dbReference>
<evidence type="ECO:0000259" key="10">
    <source>
        <dbReference type="Pfam" id="PF08245"/>
    </source>
</evidence>
<dbReference type="SUPFAM" id="SSF53623">
    <property type="entry name" value="MurD-like peptide ligases, catalytic domain"/>
    <property type="match status" value="1"/>
</dbReference>
<evidence type="ECO:0000256" key="2">
    <source>
        <dbReference type="ARBA" id="ARBA00022598"/>
    </source>
</evidence>
<accession>A0A2M8PEW1</accession>
<dbReference type="SUPFAM" id="SSF51419">
    <property type="entry name" value="PLP-binding barrel"/>
    <property type="match status" value="1"/>
</dbReference>
<dbReference type="Gene3D" id="3.40.1190.10">
    <property type="entry name" value="Mur-like, catalytic domain"/>
    <property type="match status" value="1"/>
</dbReference>
<dbReference type="InterPro" id="IPR001608">
    <property type="entry name" value="Ala_racemase_N"/>
</dbReference>
<evidence type="ECO:0000256" key="4">
    <source>
        <dbReference type="ARBA" id="ARBA00022840"/>
    </source>
</evidence>
<evidence type="ECO:0000313" key="12">
    <source>
        <dbReference type="Proteomes" id="UP000229681"/>
    </source>
</evidence>
<evidence type="ECO:0000259" key="9">
    <source>
        <dbReference type="Pfam" id="PF02875"/>
    </source>
</evidence>
<comment type="caution">
    <text evidence="11">The sequence shown here is derived from an EMBL/GenBank/DDBJ whole genome shotgun (WGS) entry which is preliminary data.</text>
</comment>
<keyword evidence="3" id="KW-0547">Nucleotide-binding</keyword>
<comment type="cofactor">
    <cofactor evidence="1 7">
        <name>pyridoxal 5'-phosphate</name>
        <dbReference type="ChEBI" id="CHEBI:597326"/>
    </cofactor>
</comment>
<dbReference type="Proteomes" id="UP000229681">
    <property type="component" value="Unassembled WGS sequence"/>
</dbReference>
<dbReference type="GO" id="GO:0016881">
    <property type="term" value="F:acid-amino acid ligase activity"/>
    <property type="evidence" value="ECO:0007669"/>
    <property type="project" value="InterPro"/>
</dbReference>
<dbReference type="InterPro" id="IPR035911">
    <property type="entry name" value="MurE/MurF_N"/>
</dbReference>
<dbReference type="NCBIfam" id="TIGR00492">
    <property type="entry name" value="alr"/>
    <property type="match status" value="1"/>
</dbReference>